<evidence type="ECO:0000313" key="13">
    <source>
        <dbReference type="EMBL" id="CAA6808784.1"/>
    </source>
</evidence>
<comment type="cofactor">
    <cofactor evidence="1">
        <name>Zn(2+)</name>
        <dbReference type="ChEBI" id="CHEBI:29105"/>
    </cofactor>
</comment>
<dbReference type="SUPFAM" id="SSF50156">
    <property type="entry name" value="PDZ domain-like"/>
    <property type="match status" value="1"/>
</dbReference>
<dbReference type="PANTHER" id="PTHR42837">
    <property type="entry name" value="REGULATOR OF SIGMA-E PROTEASE RSEP"/>
    <property type="match status" value="1"/>
</dbReference>
<keyword evidence="5 11" id="KW-0812">Transmembrane</keyword>
<dbReference type="GO" id="GO:0006508">
    <property type="term" value="P:proteolysis"/>
    <property type="evidence" value="ECO:0007669"/>
    <property type="project" value="UniProtKB-KW"/>
</dbReference>
<keyword evidence="6" id="KW-0378">Hydrolase</keyword>
<keyword evidence="10 11" id="KW-0472">Membrane</keyword>
<dbReference type="Pfam" id="PF02163">
    <property type="entry name" value="Peptidase_M50"/>
    <property type="match status" value="1"/>
</dbReference>
<dbReference type="GO" id="GO:0016020">
    <property type="term" value="C:membrane"/>
    <property type="evidence" value="ECO:0007669"/>
    <property type="project" value="UniProtKB-SubCell"/>
</dbReference>
<name>A0A6S6SVG7_9BACT</name>
<dbReference type="EMBL" id="CACVAW010000033">
    <property type="protein sequence ID" value="CAA6808784.1"/>
    <property type="molecule type" value="Genomic_DNA"/>
</dbReference>
<evidence type="ECO:0000256" key="3">
    <source>
        <dbReference type="ARBA" id="ARBA00007931"/>
    </source>
</evidence>
<dbReference type="InterPro" id="IPR036034">
    <property type="entry name" value="PDZ_sf"/>
</dbReference>
<protein>
    <submittedName>
        <fullName evidence="13">Membrane-associated zinc metalloprotease</fullName>
    </submittedName>
</protein>
<keyword evidence="7" id="KW-0862">Zinc</keyword>
<keyword evidence="8 11" id="KW-1133">Transmembrane helix</keyword>
<evidence type="ECO:0000256" key="2">
    <source>
        <dbReference type="ARBA" id="ARBA00004141"/>
    </source>
</evidence>
<proteinExistence type="inferred from homology"/>
<dbReference type="AlphaFoldDB" id="A0A6S6SVG7"/>
<sequence>ALGILQPKDKIIAVNNIEVKTTAEVINFDKTKTLLYTVLRDGEVLNIELKPKEMIVKNIFGEDETKLLVGIRFDANASFNENASFSQALVESYKSTVFACTLVIKSLQKLIIGAVSPTNLSGIVGMGYVSDKLYQTSFLSFLILMALISANLGIINLLPIPALDGGHIVFNLYEMIFRKEVTLLAVKILTFIGWFILFTLLFFTLYNDIYKIFTNTMIP</sequence>
<keyword evidence="4 13" id="KW-0645">Protease</keyword>
<dbReference type="InterPro" id="IPR004387">
    <property type="entry name" value="Pept_M50_Zn"/>
</dbReference>
<feature type="domain" description="Peptidase M50" evidence="12">
    <location>
        <begin position="83"/>
        <end position="200"/>
    </location>
</feature>
<dbReference type="PANTHER" id="PTHR42837:SF2">
    <property type="entry name" value="MEMBRANE METALLOPROTEASE ARASP2, CHLOROPLASTIC-RELATED"/>
    <property type="match status" value="1"/>
</dbReference>
<comment type="subcellular location">
    <subcellularLocation>
        <location evidence="2">Membrane</location>
        <topology evidence="2">Multi-pass membrane protein</topology>
    </subcellularLocation>
</comment>
<dbReference type="GO" id="GO:0004222">
    <property type="term" value="F:metalloendopeptidase activity"/>
    <property type="evidence" value="ECO:0007669"/>
    <property type="project" value="InterPro"/>
</dbReference>
<reference evidence="13" key="1">
    <citation type="submission" date="2020-01" db="EMBL/GenBank/DDBJ databases">
        <authorList>
            <person name="Meier V. D."/>
            <person name="Meier V D."/>
        </authorList>
    </citation>
    <scope>NUCLEOTIDE SEQUENCE</scope>
    <source>
        <strain evidence="13">HLG_WM_MAG_12</strain>
    </source>
</reference>
<gene>
    <name evidence="13" type="ORF">HELGO_WM16533</name>
</gene>
<evidence type="ECO:0000256" key="6">
    <source>
        <dbReference type="ARBA" id="ARBA00022801"/>
    </source>
</evidence>
<evidence type="ECO:0000256" key="7">
    <source>
        <dbReference type="ARBA" id="ARBA00022833"/>
    </source>
</evidence>
<feature type="non-terminal residue" evidence="13">
    <location>
        <position position="1"/>
    </location>
</feature>
<evidence type="ECO:0000256" key="9">
    <source>
        <dbReference type="ARBA" id="ARBA00023049"/>
    </source>
</evidence>
<keyword evidence="9 13" id="KW-0482">Metalloprotease</keyword>
<evidence type="ECO:0000256" key="10">
    <source>
        <dbReference type="ARBA" id="ARBA00023136"/>
    </source>
</evidence>
<evidence type="ECO:0000256" key="8">
    <source>
        <dbReference type="ARBA" id="ARBA00022989"/>
    </source>
</evidence>
<evidence type="ECO:0000259" key="12">
    <source>
        <dbReference type="Pfam" id="PF02163"/>
    </source>
</evidence>
<dbReference type="Gene3D" id="2.30.42.10">
    <property type="match status" value="1"/>
</dbReference>
<dbReference type="InterPro" id="IPR008915">
    <property type="entry name" value="Peptidase_M50"/>
</dbReference>
<evidence type="ECO:0000256" key="1">
    <source>
        <dbReference type="ARBA" id="ARBA00001947"/>
    </source>
</evidence>
<feature type="transmembrane region" description="Helical" evidence="11">
    <location>
        <begin position="141"/>
        <end position="163"/>
    </location>
</feature>
<comment type="similarity">
    <text evidence="3">Belongs to the peptidase M50B family.</text>
</comment>
<evidence type="ECO:0000256" key="11">
    <source>
        <dbReference type="SAM" id="Phobius"/>
    </source>
</evidence>
<evidence type="ECO:0000256" key="4">
    <source>
        <dbReference type="ARBA" id="ARBA00022670"/>
    </source>
</evidence>
<accession>A0A6S6SVG7</accession>
<organism evidence="13">
    <name type="scientific">uncultured Campylobacterales bacterium</name>
    <dbReference type="NCBI Taxonomy" id="352960"/>
    <lineage>
        <taxon>Bacteria</taxon>
        <taxon>Pseudomonadati</taxon>
        <taxon>Campylobacterota</taxon>
        <taxon>Epsilonproteobacteria</taxon>
        <taxon>Campylobacterales</taxon>
        <taxon>environmental samples</taxon>
    </lineage>
</organism>
<feature type="transmembrane region" description="Helical" evidence="11">
    <location>
        <begin position="184"/>
        <end position="206"/>
    </location>
</feature>
<evidence type="ECO:0000256" key="5">
    <source>
        <dbReference type="ARBA" id="ARBA00022692"/>
    </source>
</evidence>